<dbReference type="CDD" id="cd04486">
    <property type="entry name" value="YhcR_OBF_like"/>
    <property type="match status" value="2"/>
</dbReference>
<dbReference type="Proteomes" id="UP000250272">
    <property type="component" value="Chromosome"/>
</dbReference>
<gene>
    <name evidence="3" type="ORF">A3L01_03920</name>
</gene>
<keyword evidence="4" id="KW-1185">Reference proteome</keyword>
<accession>A0A2Z2MIK1</accession>
<feature type="domain" description="ABC-type uncharacterised transport system" evidence="2">
    <location>
        <begin position="679"/>
        <end position="785"/>
    </location>
</feature>
<dbReference type="OrthoDB" id="21342at2157"/>
<protein>
    <recommendedName>
        <fullName evidence="2">ABC-type uncharacterized transport system domain-containing protein</fullName>
    </recommendedName>
</protein>
<dbReference type="InterPro" id="IPR019196">
    <property type="entry name" value="ABC_transp_unknown"/>
</dbReference>
<dbReference type="InterPro" id="IPR029062">
    <property type="entry name" value="Class_I_gatase-like"/>
</dbReference>
<dbReference type="AlphaFoldDB" id="A0A2Z2MIK1"/>
<feature type="region of interest" description="Disordered" evidence="1">
    <location>
        <begin position="641"/>
        <end position="661"/>
    </location>
</feature>
<evidence type="ECO:0000256" key="1">
    <source>
        <dbReference type="SAM" id="MobiDB-lite"/>
    </source>
</evidence>
<dbReference type="SUPFAM" id="SSF52317">
    <property type="entry name" value="Class I glutamine amidotransferase-like"/>
    <property type="match status" value="1"/>
</dbReference>
<evidence type="ECO:0000313" key="3">
    <source>
        <dbReference type="EMBL" id="ASJ04555.1"/>
    </source>
</evidence>
<dbReference type="EMBL" id="CP015101">
    <property type="protein sequence ID" value="ASJ04555.1"/>
    <property type="molecule type" value="Genomic_DNA"/>
</dbReference>
<dbReference type="PANTHER" id="PTHR42834:SF1">
    <property type="entry name" value="ENDONUCLEASE_EXONUCLEASE_PHOSPHATASE FAMILY PROTEIN (AFU_ORTHOLOGUE AFUA_3G09210)"/>
    <property type="match status" value="1"/>
</dbReference>
<dbReference type="Pfam" id="PF09822">
    <property type="entry name" value="ABC_transp_aux"/>
    <property type="match status" value="1"/>
</dbReference>
<evidence type="ECO:0000259" key="2">
    <source>
        <dbReference type="Pfam" id="PF09822"/>
    </source>
</evidence>
<sequence>MRRWSIVLMALLVLSLVPAWTIKPVQAATYVPIQEIQSNTTNGDASAYEGMEVVTRGVVTAVTSVGFFIQNGTGPWSGIYVYIGRSPSVQRGDYVQVTGTVKEYYGMTEIKAYLDDIEFLGTADVPEPVVLQTGEVPQEQWESVLVKVENVVVTNPDLGYGEWEIDDGSGPVRVDDLIYRYTPQDGQSLDYVVGVVYYSYGNFKIEPRSEEDIGIPPEVPVVSIQEIQSNTTDGDASAYEGKLVLTRGVVTFVASNGFAIQNGTGPWSGIWVYTGSAPDVEVGDLVEVQAEVDEYYGFTELNYRNTDADKRDIRILGSTEVPSPVVLPTGNVSQEKWEGVLVEIRDVKVIDPDLGYGEWFVDDGSGPVRIDDKFYDYSPSHFRYVYIRGIVWYSYGNFKIEPRYGDDVEPYIPLIGVASLKFQEPIIKGIPKKISIEVYNDGTLEDNITVILVAGSNEIGRDSKIISAGGTEVYEFVYLPDVTGEIPLKVQVFDGSGTLVDEKHYTVFVAPNPYTISYGLTPYYERLYSKEMTNITSLYENLTWVVDELQACGVNLGDLEPKVQWINETMSEIEREYYLYDTLKGLLVQQNPYRSAYYYPVMMHIRKAAMMSRDVLKEIEFVLPILQSTYEQVKPICHPPAPAPSNETMPGNETPTNQTNVTQPTNITIHITKVLIDASHGQYYVEQVGVSYLINEIKTELGWEVELNELPLTYDILKSYDVLILLNPKDDLTEAEIAAIQQYVENGGGLFIAGEWYKYLNAESLNAVVEKYGIKFNPDELMDEEKNSGRPYYPFIGLYNREHPAMKFVPEDWTMYYNGDTLKISGSAVWLIRGYETSYSVDSEGNTVYEKGSKPVVAVALEVGTGRIVAYGSSKAISDSYYQKYIKSNWPFIKGALLWLAHQE</sequence>
<dbReference type="Gene3D" id="3.40.50.880">
    <property type="match status" value="1"/>
</dbReference>
<dbReference type="KEGG" id="tbs:A3L01_03920"/>
<reference evidence="3 4" key="1">
    <citation type="submission" date="2016-04" db="EMBL/GenBank/DDBJ databases">
        <title>Complete genome sequence of Thermococcus barossii type strain SHCK-94.</title>
        <authorList>
            <person name="Oger P.M."/>
        </authorList>
    </citation>
    <scope>NUCLEOTIDE SEQUENCE [LARGE SCALE GENOMIC DNA]</scope>
    <source>
        <strain evidence="3 4">SHCK-94</strain>
    </source>
</reference>
<organism evidence="3 4">
    <name type="scientific">Thermococcus barossii</name>
    <dbReference type="NCBI Taxonomy" id="54077"/>
    <lineage>
        <taxon>Archaea</taxon>
        <taxon>Methanobacteriati</taxon>
        <taxon>Methanobacteriota</taxon>
        <taxon>Thermococci</taxon>
        <taxon>Thermococcales</taxon>
        <taxon>Thermococcaceae</taxon>
        <taxon>Thermococcus</taxon>
    </lineage>
</organism>
<name>A0A2Z2MIK1_9EURY</name>
<dbReference type="PANTHER" id="PTHR42834">
    <property type="entry name" value="ENDONUCLEASE/EXONUCLEASE/PHOSPHATASE FAMILY PROTEIN (AFU_ORTHOLOGUE AFUA_3G09210)"/>
    <property type="match status" value="1"/>
</dbReference>
<evidence type="ECO:0000313" key="4">
    <source>
        <dbReference type="Proteomes" id="UP000250272"/>
    </source>
</evidence>
<proteinExistence type="predicted"/>